<sequence length="91" mass="10417">MHEYKVVISFVHARPDGCALGHIPGWPYGKSGTVNIYLIGQSRIYQVNQGQQFGYLEMKPTSRDQNALYVLLTSKCDFNYVIQNLNISKEY</sequence>
<reference evidence="2 3" key="1">
    <citation type="journal article" date="2019" name="Sci. Rep.">
        <title>Orb-weaving spider Araneus ventricosus genome elucidates the spidroin gene catalogue.</title>
        <authorList>
            <person name="Kono N."/>
            <person name="Nakamura H."/>
            <person name="Ohtoshi R."/>
            <person name="Moran D.A.P."/>
            <person name="Shinohara A."/>
            <person name="Yoshida Y."/>
            <person name="Fujiwara M."/>
            <person name="Mori M."/>
            <person name="Tomita M."/>
            <person name="Arakawa K."/>
        </authorList>
    </citation>
    <scope>NUCLEOTIDE SEQUENCE [LARGE SCALE GENOMIC DNA]</scope>
</reference>
<accession>A0A4Y2WF77</accession>
<organism evidence="2 3">
    <name type="scientific">Araneus ventricosus</name>
    <name type="common">Orbweaver spider</name>
    <name type="synonym">Epeira ventricosa</name>
    <dbReference type="NCBI Taxonomy" id="182803"/>
    <lineage>
        <taxon>Eukaryota</taxon>
        <taxon>Metazoa</taxon>
        <taxon>Ecdysozoa</taxon>
        <taxon>Arthropoda</taxon>
        <taxon>Chelicerata</taxon>
        <taxon>Arachnida</taxon>
        <taxon>Araneae</taxon>
        <taxon>Araneomorphae</taxon>
        <taxon>Entelegynae</taxon>
        <taxon>Araneoidea</taxon>
        <taxon>Araneidae</taxon>
        <taxon>Araneus</taxon>
    </lineage>
</organism>
<comment type="caution">
    <text evidence="2">The sequence shown here is derived from an EMBL/GenBank/DDBJ whole genome shotgun (WGS) entry which is preliminary data.</text>
</comment>
<keyword evidence="3" id="KW-1185">Reference proteome</keyword>
<gene>
    <name evidence="1" type="ORF">AVEN_130232_1</name>
    <name evidence="2" type="ORF">AVEN_146460_1</name>
</gene>
<dbReference type="AlphaFoldDB" id="A0A4Y2WF77"/>
<dbReference type="EMBL" id="BGPR01058558">
    <property type="protein sequence ID" value="GBO34716.1"/>
    <property type="molecule type" value="Genomic_DNA"/>
</dbReference>
<evidence type="ECO:0000313" key="2">
    <source>
        <dbReference type="EMBL" id="GBO34717.1"/>
    </source>
</evidence>
<evidence type="ECO:0000313" key="1">
    <source>
        <dbReference type="EMBL" id="GBO34716.1"/>
    </source>
</evidence>
<name>A0A4Y2WF77_ARAVE</name>
<protein>
    <submittedName>
        <fullName evidence="2">Uncharacterized protein</fullName>
    </submittedName>
</protein>
<evidence type="ECO:0000313" key="3">
    <source>
        <dbReference type="Proteomes" id="UP000499080"/>
    </source>
</evidence>
<dbReference type="Proteomes" id="UP000499080">
    <property type="component" value="Unassembled WGS sequence"/>
</dbReference>
<proteinExistence type="predicted"/>
<dbReference type="EMBL" id="BGPR01058559">
    <property type="protein sequence ID" value="GBO34717.1"/>
    <property type="molecule type" value="Genomic_DNA"/>
</dbReference>